<gene>
    <name evidence="10" type="ORF">KCX74_07195</name>
</gene>
<dbReference type="InterPro" id="IPR010627">
    <property type="entry name" value="Prepilin_pept_A24_N"/>
</dbReference>
<organism evidence="10 11">
    <name type="scientific">Virgibacillus salarius</name>
    <dbReference type="NCBI Taxonomy" id="447199"/>
    <lineage>
        <taxon>Bacteria</taxon>
        <taxon>Bacillati</taxon>
        <taxon>Bacillota</taxon>
        <taxon>Bacilli</taxon>
        <taxon>Bacillales</taxon>
        <taxon>Bacillaceae</taxon>
        <taxon>Virgibacillus</taxon>
    </lineage>
</organism>
<evidence type="ECO:0000256" key="1">
    <source>
        <dbReference type="ARBA" id="ARBA00004651"/>
    </source>
</evidence>
<reference evidence="10" key="1">
    <citation type="submission" date="2021-04" db="EMBL/GenBank/DDBJ databases">
        <title>Isolation and polyphasic classification of algal microorganism.</title>
        <authorList>
            <person name="Wang S."/>
        </authorList>
    </citation>
    <scope>NUCLEOTIDE SEQUENCE</scope>
    <source>
        <strain evidence="10">720a</strain>
    </source>
</reference>
<dbReference type="InterPro" id="IPR000045">
    <property type="entry name" value="Prepilin_IV_endopep_pep"/>
</dbReference>
<feature type="transmembrane region" description="Helical" evidence="7">
    <location>
        <begin position="151"/>
        <end position="171"/>
    </location>
</feature>
<feature type="domain" description="Prepilin type IV endopeptidase peptidase" evidence="8">
    <location>
        <begin position="104"/>
        <end position="207"/>
    </location>
</feature>
<keyword evidence="3" id="KW-1003">Cell membrane</keyword>
<keyword evidence="5 7" id="KW-1133">Transmembrane helix</keyword>
<dbReference type="EMBL" id="JAGSOT010000016">
    <property type="protein sequence ID" value="MBR7795828.1"/>
    <property type="molecule type" value="Genomic_DNA"/>
</dbReference>
<evidence type="ECO:0000313" key="11">
    <source>
        <dbReference type="Proteomes" id="UP000675284"/>
    </source>
</evidence>
<name>A0A941I9R4_9BACI</name>
<evidence type="ECO:0000256" key="3">
    <source>
        <dbReference type="ARBA" id="ARBA00022475"/>
    </source>
</evidence>
<dbReference type="GO" id="GO:0006465">
    <property type="term" value="P:signal peptide processing"/>
    <property type="evidence" value="ECO:0007669"/>
    <property type="project" value="TreeGrafter"/>
</dbReference>
<accession>A0A941I9R4</accession>
<feature type="transmembrane region" description="Helical" evidence="7">
    <location>
        <begin position="6"/>
        <end position="27"/>
    </location>
</feature>
<evidence type="ECO:0000313" key="10">
    <source>
        <dbReference type="EMBL" id="MBR7795828.1"/>
    </source>
</evidence>
<dbReference type="RefSeq" id="WP_121605481.1">
    <property type="nucleotide sequence ID" value="NZ_CP115959.1"/>
</dbReference>
<proteinExistence type="inferred from homology"/>
<feature type="transmembrane region" description="Helical" evidence="7">
    <location>
        <begin position="225"/>
        <end position="247"/>
    </location>
</feature>
<protein>
    <submittedName>
        <fullName evidence="10">Prepilin peptidase</fullName>
    </submittedName>
</protein>
<evidence type="ECO:0000256" key="6">
    <source>
        <dbReference type="ARBA" id="ARBA00023136"/>
    </source>
</evidence>
<evidence type="ECO:0000259" key="9">
    <source>
        <dbReference type="Pfam" id="PF06750"/>
    </source>
</evidence>
<evidence type="ECO:0000256" key="4">
    <source>
        <dbReference type="ARBA" id="ARBA00022692"/>
    </source>
</evidence>
<dbReference type="InterPro" id="IPR050882">
    <property type="entry name" value="Prepilin_peptidase/N-MTase"/>
</dbReference>
<dbReference type="Pfam" id="PF06750">
    <property type="entry name" value="A24_N_bact"/>
    <property type="match status" value="1"/>
</dbReference>
<dbReference type="Gene3D" id="1.20.120.1220">
    <property type="match status" value="1"/>
</dbReference>
<keyword evidence="11" id="KW-1185">Reference proteome</keyword>
<dbReference type="GO" id="GO:0004190">
    <property type="term" value="F:aspartic-type endopeptidase activity"/>
    <property type="evidence" value="ECO:0007669"/>
    <property type="project" value="InterPro"/>
</dbReference>
<feature type="domain" description="Prepilin peptidase A24 N-terminal" evidence="9">
    <location>
        <begin position="11"/>
        <end position="92"/>
    </location>
</feature>
<keyword evidence="6 7" id="KW-0472">Membrane</keyword>
<dbReference type="Proteomes" id="UP000675284">
    <property type="component" value="Unassembled WGS sequence"/>
</dbReference>
<evidence type="ECO:0000256" key="7">
    <source>
        <dbReference type="SAM" id="Phobius"/>
    </source>
</evidence>
<evidence type="ECO:0000256" key="2">
    <source>
        <dbReference type="ARBA" id="ARBA00005801"/>
    </source>
</evidence>
<dbReference type="PANTHER" id="PTHR30487">
    <property type="entry name" value="TYPE 4 PREPILIN-LIKE PROTEINS LEADER PEPTIDE-PROCESSING ENZYME"/>
    <property type="match status" value="1"/>
</dbReference>
<dbReference type="PANTHER" id="PTHR30487:SF0">
    <property type="entry name" value="PREPILIN LEADER PEPTIDASE_N-METHYLTRANSFERASE-RELATED"/>
    <property type="match status" value="1"/>
</dbReference>
<feature type="transmembrane region" description="Helical" evidence="7">
    <location>
        <begin position="127"/>
        <end position="145"/>
    </location>
</feature>
<evidence type="ECO:0000256" key="5">
    <source>
        <dbReference type="ARBA" id="ARBA00022989"/>
    </source>
</evidence>
<comment type="similarity">
    <text evidence="2">Belongs to the peptidase A24 family.</text>
</comment>
<comment type="subcellular location">
    <subcellularLocation>
        <location evidence="1">Cell membrane</location>
        <topology evidence="1">Multi-pass membrane protein</topology>
    </subcellularLocation>
</comment>
<keyword evidence="4 7" id="KW-0812">Transmembrane</keyword>
<comment type="caution">
    <text evidence="10">The sequence shown here is derived from an EMBL/GenBank/DDBJ whole genome shotgun (WGS) entry which is preliminary data.</text>
</comment>
<evidence type="ECO:0000259" key="8">
    <source>
        <dbReference type="Pfam" id="PF01478"/>
    </source>
</evidence>
<feature type="transmembrane region" description="Helical" evidence="7">
    <location>
        <begin position="192"/>
        <end position="213"/>
    </location>
</feature>
<dbReference type="AlphaFoldDB" id="A0A941I9R4"/>
<feature type="transmembrane region" description="Helical" evidence="7">
    <location>
        <begin position="74"/>
        <end position="94"/>
    </location>
</feature>
<feature type="transmembrane region" description="Helical" evidence="7">
    <location>
        <begin position="100"/>
        <end position="120"/>
    </location>
</feature>
<dbReference type="GO" id="GO:0005886">
    <property type="term" value="C:plasma membrane"/>
    <property type="evidence" value="ECO:0007669"/>
    <property type="project" value="UniProtKB-SubCell"/>
</dbReference>
<sequence>MNTFTLSLFFLVGLLFGSFYNVVGLRLPKQLSFIMNRSNCIHCSHQLHWYELIPILSFLCLKGRCSKCSNRISYLYPLIEISTGLLFVYSYLMLGWNSELIIALLLVSMLMIITVSDLTYMVIPNKLLLFFLPLFFILRIIYPLTPWWSPLLGGLLGVCITMFIILISRGGMGAGDMKLFGVLGIVLGYEKLLLCFFLSCVVGAVFGMLLLVIKKIQRKQPVAFGPYIVIATLITYFYGDAIIDWYFRYL</sequence>
<dbReference type="Pfam" id="PF01478">
    <property type="entry name" value="Peptidase_A24"/>
    <property type="match status" value="1"/>
</dbReference>